<dbReference type="PROSITE" id="PS51257">
    <property type="entry name" value="PROKAR_LIPOPROTEIN"/>
    <property type="match status" value="1"/>
</dbReference>
<comment type="pathway">
    <text evidence="2 13">Glycolipid biosynthesis; lipid IV(A) biosynthesis; lipid IV(A) from (3R)-3-hydroxytetradecanoyl-[acyl-carrier-protein] and UDP-N-acetyl-alpha-D-glucosamine: step 6/6.</text>
</comment>
<organism evidence="15 16">
    <name type="scientific">Hydrogenimonas thermophila</name>
    <dbReference type="NCBI Taxonomy" id="223786"/>
    <lineage>
        <taxon>Bacteria</taxon>
        <taxon>Pseudomonadati</taxon>
        <taxon>Campylobacterota</taxon>
        <taxon>Epsilonproteobacteria</taxon>
        <taxon>Campylobacterales</taxon>
        <taxon>Hydrogenimonadaceae</taxon>
        <taxon>Hydrogenimonas</taxon>
    </lineage>
</organism>
<keyword evidence="16" id="KW-1185">Reference proteome</keyword>
<dbReference type="GO" id="GO:0009244">
    <property type="term" value="P:lipopolysaccharide core region biosynthetic process"/>
    <property type="evidence" value="ECO:0007669"/>
    <property type="project" value="TreeGrafter"/>
</dbReference>
<dbReference type="GO" id="GO:0009245">
    <property type="term" value="P:lipid A biosynthetic process"/>
    <property type="evidence" value="ECO:0007669"/>
    <property type="project" value="UniProtKB-UniRule"/>
</dbReference>
<dbReference type="STRING" id="223786.SAMN05216234_1511"/>
<dbReference type="UniPathway" id="UPA00359">
    <property type="reaction ID" value="UER00482"/>
</dbReference>
<keyword evidence="11 13" id="KW-0443">Lipid metabolism</keyword>
<evidence type="ECO:0000256" key="6">
    <source>
        <dbReference type="ARBA" id="ARBA00022556"/>
    </source>
</evidence>
<keyword evidence="7 13" id="KW-0808">Transferase</keyword>
<dbReference type="GO" id="GO:0005524">
    <property type="term" value="F:ATP binding"/>
    <property type="evidence" value="ECO:0007669"/>
    <property type="project" value="UniProtKB-UniRule"/>
</dbReference>
<dbReference type="GO" id="GO:0009029">
    <property type="term" value="F:lipid-A 4'-kinase activity"/>
    <property type="evidence" value="ECO:0007669"/>
    <property type="project" value="UniProtKB-UniRule"/>
</dbReference>
<reference evidence="15 16" key="1">
    <citation type="submission" date="2016-10" db="EMBL/GenBank/DDBJ databases">
        <authorList>
            <person name="de Groot N.N."/>
        </authorList>
    </citation>
    <scope>NUCLEOTIDE SEQUENCE [LARGE SCALE GENOMIC DNA]</scope>
    <source>
        <strain evidence="15 16">EP1-55-1</strain>
    </source>
</reference>
<evidence type="ECO:0000256" key="11">
    <source>
        <dbReference type="ARBA" id="ARBA00023098"/>
    </source>
</evidence>
<evidence type="ECO:0000256" key="1">
    <source>
        <dbReference type="ARBA" id="ARBA00002274"/>
    </source>
</evidence>
<proteinExistence type="inferred from homology"/>
<dbReference type="Proteomes" id="UP000199227">
    <property type="component" value="Unassembled WGS sequence"/>
</dbReference>
<dbReference type="InterPro" id="IPR003758">
    <property type="entry name" value="LpxK"/>
</dbReference>
<comment type="function">
    <text evidence="1 13">Transfers the gamma-phosphate of ATP to the 4'-position of a tetraacyldisaccharide 1-phosphate intermediate (termed DS-1-P) to form tetraacyldisaccharide 1,4'-bis-phosphate (lipid IVA).</text>
</comment>
<evidence type="ECO:0000256" key="14">
    <source>
        <dbReference type="SAM" id="Phobius"/>
    </source>
</evidence>
<keyword evidence="14" id="KW-0812">Transmembrane</keyword>
<feature type="binding site" evidence="13">
    <location>
        <begin position="60"/>
        <end position="67"/>
    </location>
    <ligand>
        <name>ATP</name>
        <dbReference type="ChEBI" id="CHEBI:30616"/>
    </ligand>
</feature>
<dbReference type="Pfam" id="PF02606">
    <property type="entry name" value="LpxK"/>
    <property type="match status" value="1"/>
</dbReference>
<evidence type="ECO:0000256" key="2">
    <source>
        <dbReference type="ARBA" id="ARBA00004870"/>
    </source>
</evidence>
<dbReference type="PANTHER" id="PTHR42724">
    <property type="entry name" value="TETRAACYLDISACCHARIDE 4'-KINASE"/>
    <property type="match status" value="1"/>
</dbReference>
<comment type="catalytic activity">
    <reaction evidence="13">
        <text>a lipid A disaccharide + ATP = a lipid IVA + ADP + H(+)</text>
        <dbReference type="Rhea" id="RHEA:67840"/>
        <dbReference type="ChEBI" id="CHEBI:15378"/>
        <dbReference type="ChEBI" id="CHEBI:30616"/>
        <dbReference type="ChEBI" id="CHEBI:176343"/>
        <dbReference type="ChEBI" id="CHEBI:176425"/>
        <dbReference type="ChEBI" id="CHEBI:456216"/>
        <dbReference type="EC" id="2.7.1.130"/>
    </reaction>
</comment>
<dbReference type="RefSeq" id="WP_092913971.1">
    <property type="nucleotide sequence ID" value="NZ_FOXB01000051.1"/>
</dbReference>
<gene>
    <name evidence="13" type="primary">lpxK</name>
    <name evidence="15" type="ORF">SAMN05216234_1511</name>
</gene>
<dbReference type="EC" id="2.7.1.130" evidence="3 13"/>
<keyword evidence="10 13" id="KW-0067">ATP-binding</keyword>
<evidence type="ECO:0000313" key="15">
    <source>
        <dbReference type="EMBL" id="SFP88122.1"/>
    </source>
</evidence>
<sequence>MQKIVNFFENLFYRPRWYHWSIGILLLPFSFLLACIMWIRRRIIKPKSFDIPIISIGNLLVGGSGKTPMTIALAQKFKKPAIILRGYGRKSSGLVVVSENGSIQTDVMVSGDEAMLIARKLTNATVIVSENRIDAIKKAKDLGAEIIFLDDGFSKVNIKKFEILLFPENIPNILPLPSGPFREFLFEKKFADLILTEGKDFKRVVKCVGCDKPMILVTAIANPRRLDPYIPKDLVKGEYILPDHSWFEKNEIEAEMKKYGVDKILTTEKDAVKFEKFGFDMAILELELEFNMFKVINFYLKNYNSGTKFA</sequence>
<keyword evidence="14" id="KW-0472">Membrane</keyword>
<dbReference type="OrthoDB" id="9766423at2"/>
<evidence type="ECO:0000256" key="5">
    <source>
        <dbReference type="ARBA" id="ARBA00022516"/>
    </source>
</evidence>
<comment type="similarity">
    <text evidence="13">Belongs to the LpxK family.</text>
</comment>
<dbReference type="AlphaFoldDB" id="A0A1I5TYI8"/>
<dbReference type="SUPFAM" id="SSF52540">
    <property type="entry name" value="P-loop containing nucleoside triphosphate hydrolases"/>
    <property type="match status" value="1"/>
</dbReference>
<dbReference type="NCBIfam" id="NF001892">
    <property type="entry name" value="PRK00652.1-5"/>
    <property type="match status" value="1"/>
</dbReference>
<evidence type="ECO:0000256" key="3">
    <source>
        <dbReference type="ARBA" id="ARBA00012071"/>
    </source>
</evidence>
<keyword evidence="8 13" id="KW-0547">Nucleotide-binding</keyword>
<evidence type="ECO:0000313" key="16">
    <source>
        <dbReference type="Proteomes" id="UP000199227"/>
    </source>
</evidence>
<dbReference type="GO" id="GO:0005886">
    <property type="term" value="C:plasma membrane"/>
    <property type="evidence" value="ECO:0007669"/>
    <property type="project" value="TreeGrafter"/>
</dbReference>
<dbReference type="InterPro" id="IPR027417">
    <property type="entry name" value="P-loop_NTPase"/>
</dbReference>
<keyword evidence="9 13" id="KW-0418">Kinase</keyword>
<dbReference type="NCBIfam" id="TIGR00682">
    <property type="entry name" value="lpxK"/>
    <property type="match status" value="1"/>
</dbReference>
<evidence type="ECO:0000256" key="7">
    <source>
        <dbReference type="ARBA" id="ARBA00022679"/>
    </source>
</evidence>
<feature type="transmembrane region" description="Helical" evidence="14">
    <location>
        <begin position="17"/>
        <end position="39"/>
    </location>
</feature>
<evidence type="ECO:0000256" key="4">
    <source>
        <dbReference type="ARBA" id="ARBA00016436"/>
    </source>
</evidence>
<evidence type="ECO:0000256" key="8">
    <source>
        <dbReference type="ARBA" id="ARBA00022741"/>
    </source>
</evidence>
<dbReference type="HAMAP" id="MF_00409">
    <property type="entry name" value="LpxK"/>
    <property type="match status" value="1"/>
</dbReference>
<evidence type="ECO:0000256" key="12">
    <source>
        <dbReference type="ARBA" id="ARBA00029757"/>
    </source>
</evidence>
<evidence type="ECO:0000256" key="9">
    <source>
        <dbReference type="ARBA" id="ARBA00022777"/>
    </source>
</evidence>
<evidence type="ECO:0000256" key="13">
    <source>
        <dbReference type="HAMAP-Rule" id="MF_00409"/>
    </source>
</evidence>
<accession>A0A1I5TYI8</accession>
<protein>
    <recommendedName>
        <fullName evidence="4 13">Tetraacyldisaccharide 4'-kinase</fullName>
        <ecNumber evidence="3 13">2.7.1.130</ecNumber>
    </recommendedName>
    <alternativeName>
        <fullName evidence="12 13">Lipid A 4'-kinase</fullName>
    </alternativeName>
</protein>
<dbReference type="EMBL" id="FOXB01000051">
    <property type="protein sequence ID" value="SFP88122.1"/>
    <property type="molecule type" value="Genomic_DNA"/>
</dbReference>
<keyword evidence="6 13" id="KW-0441">Lipid A biosynthesis</keyword>
<evidence type="ECO:0000256" key="10">
    <source>
        <dbReference type="ARBA" id="ARBA00022840"/>
    </source>
</evidence>
<name>A0A1I5TYI8_9BACT</name>
<keyword evidence="5 13" id="KW-0444">Lipid biosynthesis</keyword>
<dbReference type="PANTHER" id="PTHR42724:SF1">
    <property type="entry name" value="TETRAACYLDISACCHARIDE 4'-KINASE, MITOCHONDRIAL-RELATED"/>
    <property type="match status" value="1"/>
</dbReference>
<keyword evidence="14" id="KW-1133">Transmembrane helix</keyword>